<comment type="caution">
    <text evidence="7">The sequence shown here is derived from an EMBL/GenBank/DDBJ whole genome shotgun (WGS) entry which is preliminary data.</text>
</comment>
<feature type="domain" description="FYVE-type" evidence="6">
    <location>
        <begin position="1449"/>
        <end position="1510"/>
    </location>
</feature>
<dbReference type="InterPro" id="IPR013083">
    <property type="entry name" value="Znf_RING/FYVE/PHD"/>
</dbReference>
<evidence type="ECO:0000313" key="8">
    <source>
        <dbReference type="Proteomes" id="UP001231518"/>
    </source>
</evidence>
<name>A0AAD8DVE8_MYTSE</name>
<dbReference type="GO" id="GO:0005813">
    <property type="term" value="C:centrosome"/>
    <property type="evidence" value="ECO:0007669"/>
    <property type="project" value="TreeGrafter"/>
</dbReference>
<protein>
    <recommendedName>
        <fullName evidence="6">FYVE-type domain-containing protein</fullName>
    </recommendedName>
</protein>
<dbReference type="Gene3D" id="3.30.40.10">
    <property type="entry name" value="Zinc/RING finger domain, C3HC4 (zinc finger)"/>
    <property type="match status" value="1"/>
</dbReference>
<dbReference type="GO" id="GO:0008270">
    <property type="term" value="F:zinc ion binding"/>
    <property type="evidence" value="ECO:0007669"/>
    <property type="project" value="UniProtKB-KW"/>
</dbReference>
<dbReference type="InterPro" id="IPR011011">
    <property type="entry name" value="Znf_FYVE_PHD"/>
</dbReference>
<dbReference type="GO" id="GO:0032465">
    <property type="term" value="P:regulation of cytokinesis"/>
    <property type="evidence" value="ECO:0007669"/>
    <property type="project" value="TreeGrafter"/>
</dbReference>
<keyword evidence="8" id="KW-1185">Reference proteome</keyword>
<evidence type="ECO:0000259" key="6">
    <source>
        <dbReference type="PROSITE" id="PS50178"/>
    </source>
</evidence>
<keyword evidence="1" id="KW-0597">Phosphoprotein</keyword>
<dbReference type="EMBL" id="JARGEI010000011">
    <property type="protein sequence ID" value="KAJ8724008.1"/>
    <property type="molecule type" value="Genomic_DNA"/>
</dbReference>
<dbReference type="InterPro" id="IPR000306">
    <property type="entry name" value="Znf_FYVE"/>
</dbReference>
<gene>
    <name evidence="7" type="ORF">PYW07_007988</name>
</gene>
<dbReference type="PANTHER" id="PTHR46591">
    <property type="entry name" value="ZINC FINGER FYVE DOMAIN-CONTAINING PROTEIN 26"/>
    <property type="match status" value="1"/>
</dbReference>
<dbReference type="GO" id="GO:0005765">
    <property type="term" value="C:lysosomal membrane"/>
    <property type="evidence" value="ECO:0007669"/>
    <property type="project" value="TreeGrafter"/>
</dbReference>
<evidence type="ECO:0000256" key="5">
    <source>
        <dbReference type="PROSITE-ProRule" id="PRU00091"/>
    </source>
</evidence>
<dbReference type="SUPFAM" id="SSF57903">
    <property type="entry name" value="FYVE/PHD zinc finger"/>
    <property type="match status" value="1"/>
</dbReference>
<dbReference type="GO" id="GO:0030496">
    <property type="term" value="C:midbody"/>
    <property type="evidence" value="ECO:0007669"/>
    <property type="project" value="TreeGrafter"/>
</dbReference>
<evidence type="ECO:0000256" key="3">
    <source>
        <dbReference type="ARBA" id="ARBA00022771"/>
    </source>
</evidence>
<dbReference type="PANTHER" id="PTHR46591:SF1">
    <property type="entry name" value="ZINC FINGER FYVE DOMAIN-CONTAINING PROTEIN 26"/>
    <property type="match status" value="1"/>
</dbReference>
<organism evidence="7 8">
    <name type="scientific">Mythimna separata</name>
    <name type="common">Oriental armyworm</name>
    <name type="synonym">Pseudaletia separata</name>
    <dbReference type="NCBI Taxonomy" id="271217"/>
    <lineage>
        <taxon>Eukaryota</taxon>
        <taxon>Metazoa</taxon>
        <taxon>Ecdysozoa</taxon>
        <taxon>Arthropoda</taxon>
        <taxon>Hexapoda</taxon>
        <taxon>Insecta</taxon>
        <taxon>Pterygota</taxon>
        <taxon>Neoptera</taxon>
        <taxon>Endopterygota</taxon>
        <taxon>Lepidoptera</taxon>
        <taxon>Glossata</taxon>
        <taxon>Ditrysia</taxon>
        <taxon>Noctuoidea</taxon>
        <taxon>Noctuidae</taxon>
        <taxon>Noctuinae</taxon>
        <taxon>Hadenini</taxon>
        <taxon>Mythimna</taxon>
    </lineage>
</organism>
<dbReference type="Pfam" id="PF01363">
    <property type="entry name" value="FYVE"/>
    <property type="match status" value="1"/>
</dbReference>
<dbReference type="GO" id="GO:0000281">
    <property type="term" value="P:mitotic cytokinesis"/>
    <property type="evidence" value="ECO:0007669"/>
    <property type="project" value="InterPro"/>
</dbReference>
<dbReference type="Pfam" id="PF25569">
    <property type="entry name" value="TPR_ZFYVE26"/>
    <property type="match status" value="1"/>
</dbReference>
<dbReference type="PROSITE" id="PS50178">
    <property type="entry name" value="ZF_FYVE"/>
    <property type="match status" value="1"/>
</dbReference>
<keyword evidence="4" id="KW-0862">Zinc</keyword>
<reference evidence="7" key="1">
    <citation type="submission" date="2023-03" db="EMBL/GenBank/DDBJ databases">
        <title>Chromosome-level genomes of two armyworms, Mythimna separata and Mythimna loreyi, provide insights into the biosynthesis and reception of sex pheromones.</title>
        <authorList>
            <person name="Zhao H."/>
        </authorList>
    </citation>
    <scope>NUCLEOTIDE SEQUENCE</scope>
    <source>
        <strain evidence="7">BeijingLab</strain>
        <tissue evidence="7">Pupa</tissue>
    </source>
</reference>
<dbReference type="InterPro" id="IPR057946">
    <property type="entry name" value="TPR_ZFYVE26"/>
</dbReference>
<evidence type="ECO:0000256" key="2">
    <source>
        <dbReference type="ARBA" id="ARBA00022723"/>
    </source>
</evidence>
<dbReference type="GO" id="GO:0032266">
    <property type="term" value="F:phosphatidylinositol-3-phosphate binding"/>
    <property type="evidence" value="ECO:0007669"/>
    <property type="project" value="InterPro"/>
</dbReference>
<dbReference type="InterPro" id="IPR028730">
    <property type="entry name" value="ZFYVE26"/>
</dbReference>
<dbReference type="InterPro" id="IPR017455">
    <property type="entry name" value="Znf_FYVE-rel"/>
</dbReference>
<sequence length="2564" mass="291181">MKEEELMYILKLLDQLSAEVYDEIIQLYYDIEESKPCKEFSNEATEFIKVNLKNNPVTTITILSYIQQNALQDDPNLNKIQTLYLDILKYELTETNSIDRLITLISLVRWNDTYLPQFVNQILQQISEEHYRQYRKQILLSLITHEKPELLHIASDLMQKNESQKEFKLTPEYMLELCYQDRTHWLLKAAQVYRQQVHDMKNVTFKINNFTKQILIMVLIDLTNSAETFDLTSLIHQLTNIFSILDTYTTADDHLQFYITEVKRELTIIKFCLENNCKIMTTSIFSQVLAQSALAVISQVCRLSKVDRYKVSRLLNTNNDFLAELKTLKNKISNKGQEKGGSNWDVMTYNSYCAITKIIDTIVKSSEGVDGSQGTVSSLDELKRLVLSIQPLQSCIEVIENIFSCLFLRYDYFSCHEHSQDYPCGAHSDCSYFYAKKQTTNSKSGGNSNAGFMCNSYTTQLVLNTLKLCLEKLEENVVVDNEQEIFLRLKKLVKVVNHSIWKLQLVSTLSPDTSPLPLKLCLDYVEVDESSEDEAREMDLKVFRKKPKTRRKHANNAKHEVEQVMFASTVSDETYPSKKGNGIDFISIMLAKPTSLVALALYHNDFSKANQILEMFDLADSEIATEVTFTEHLRNLIAKIKNIIYYRDDTRYATKELSALSVVSTEVMGLVEGFLASNRAPNSFDIIELSARHPHLQLYNHQNAPFINAVDILLSSGLNREITYGLINVVERKLAEVRSCTDIAAVKKTNYIRFVEDIASVTFEIFGNTEKSFNFIDNICGLITDCRIPIKHKDFCKLNQLSKELRQSCEDLIDVVTPNESVELDPNLLQKYHQIYMNVVAASDKDLCNICEVSRQGSKKARIPYLRMCYMYCKTVSQLEQEDNRSVDSGSDQPYFSVLERQLHDIFGNMINNKEIPVTNLEPICKKLNVNLIPKLILNFCPSITLAGPPKEASEVNFNNLLHVVYDFKNPEENLFLDPVTNFAPLPRPPDPQCLTYVVLHNWVLAHIIKKIHTSPNENSLQQSMDARTKCLNNYMELDRFNCTKHLFGNNKYLASLHTTVDLDKLFLFMPQLIESGKILKCLNIIDSLSERQLMCSANLSNLRDLILFKLATNPKIPNNWKYCQYLKCPELKVDLILNNLSMWPADGALEVLDYLRFLLNQDLLDDGLYERCSDWIVKIPLYDQISAILGTNHWYSIYERSTENPESVIEVLMDSQQFKLCLEWADAHEVSENMKNLIVINLLRQMFEYTNQATPELVHQLLLRLPTSQAMDLIQDEMSKVRNVEILQVCVDFITENSFDWKAFENIKIGLQIMLEIDPNWRHLFWDLIESPLIMIEQFLMNAKLDILANIINKISPSLKKDPSGDNLYYNIKSIESLVISRNAVDALLRFYAEKALDMKNPRNVCPAPPKPSDDSLLQSIDSINIEAANMPFVMPEQVPSKEQWVEDYSTDRCMLCHTSMFSMIIRRHHCRRCGRLVCHACSRHRMHVPTYPSGVKFRVCDDCYTQTMNKKAHSEHDMMLSSNSDSAGSGVTCMDWCLSTNANRNDAVRTEFSYEFTPNVTLCLSVMKMHSINLDYPRFLLDRSDEVARELSHGGDARLLVRARRSLLLAAAELYSRTPQDTNAGGRVVVAETGALHAARCLAHADAMATLVTHQAQHLVPHHGAHPSQIVRSLLEAEKWELALEIATKSGLPRNSVLAAWGKACLKAGCFKQAREKFAHCFKNALNVCAEVTEDCEFGKEASETQFVNRRLHSMRYSERTSSMSSVQSDGRPRSNPPLLNEIISMLEDMNYPVNQQLLNKAETIKSTNEKLTTMNTNKKKIQLSEPALNIMHTLASVKKIKQGDYSDFQTATVQPKKTLAQGLLRRNNNHVEPKIDHQHKRLDPFFYKECVYYLTNYGSHTANIAFYMKHSNLGEVIRYCYDNLVDKETFTDSVYMECLKKDKVNDLLKAMTDIDSTLDMWAEYIMHICRTLEMSKRLEALYLVQCGSGQHARAAATCALLYARPAPTSARLYAALHARQHHLSAALHHLAHCVPVPTKALYARPAPTPARLYAALHARQHHLSAALHHLAHCVPVPTKALYARPAPTPARLYAALHARQHHLSAALHHLAHCVPVPTKALYARPAPTPARLYAALHARQHHLSAALHHLAHCVPVPTKALYARPAPTPARLYAALHARQHHLSAALHQLAHCVPVPTKALYARPAPTPARLYAALHARQHHLSAALHHLAHCVPVPTKALYARPAPTPARLYAALHARQHHLSAALHHLAHCVPVPTKALYARPAPTSARLYAALHARQHHLSAALHHLAHCVPVPTKTSDARSFHFNLDKVTIDNLMTTITRQIELAKYLSSCEATGRLTERVLNEAIPIQSGRKESESTDVRPLTLFGSNTDKIRLVAVVLASGPTIEVGFELAIKIITEHKLDSMNIYIHVARFLVHSDRFMEVKTLAKCIRASKETAASLMSDQVLESGVSAVVTRCESRGQLYDEQAEILIADIHSVTVKISCYLVCHNVSSAYILAARNDRTNDLRRVLQEAERLGNDQVRNACLKRLTSKNVL</sequence>
<evidence type="ECO:0000256" key="4">
    <source>
        <dbReference type="ARBA" id="ARBA00022833"/>
    </source>
</evidence>
<dbReference type="SMART" id="SM00064">
    <property type="entry name" value="FYVE"/>
    <property type="match status" value="1"/>
</dbReference>
<dbReference type="GO" id="GO:0000724">
    <property type="term" value="P:double-strand break repair via homologous recombination"/>
    <property type="evidence" value="ECO:0007669"/>
    <property type="project" value="InterPro"/>
</dbReference>
<evidence type="ECO:0000256" key="1">
    <source>
        <dbReference type="ARBA" id="ARBA00022553"/>
    </source>
</evidence>
<accession>A0AAD8DVE8</accession>
<keyword evidence="3 5" id="KW-0863">Zinc-finger</keyword>
<proteinExistence type="predicted"/>
<dbReference type="Proteomes" id="UP001231518">
    <property type="component" value="Chromosome 20"/>
</dbReference>
<evidence type="ECO:0000313" key="7">
    <source>
        <dbReference type="EMBL" id="KAJ8724008.1"/>
    </source>
</evidence>
<keyword evidence="2" id="KW-0479">Metal-binding</keyword>